<feature type="domain" description="FAD/NAD(P)-binding" evidence="5">
    <location>
        <begin position="13"/>
        <end position="304"/>
    </location>
</feature>
<dbReference type="InterPro" id="IPR036188">
    <property type="entry name" value="FAD/NAD-bd_sf"/>
</dbReference>
<dbReference type="PRINTS" id="PR00368">
    <property type="entry name" value="FADPNR"/>
</dbReference>
<evidence type="ECO:0000259" key="6">
    <source>
        <dbReference type="Pfam" id="PF14759"/>
    </source>
</evidence>
<dbReference type="GO" id="GO:0016651">
    <property type="term" value="F:oxidoreductase activity, acting on NAD(P)H"/>
    <property type="evidence" value="ECO:0007669"/>
    <property type="project" value="TreeGrafter"/>
</dbReference>
<keyword evidence="4" id="KW-0560">Oxidoreductase</keyword>
<dbReference type="PRINTS" id="PR00411">
    <property type="entry name" value="PNDRDTASEI"/>
</dbReference>
<dbReference type="Gene3D" id="3.30.390.30">
    <property type="match status" value="1"/>
</dbReference>
<proteinExistence type="predicted"/>
<organism evidence="7 8">
    <name type="scientific">Microcella putealis</name>
    <dbReference type="NCBI Taxonomy" id="337005"/>
    <lineage>
        <taxon>Bacteria</taxon>
        <taxon>Bacillati</taxon>
        <taxon>Actinomycetota</taxon>
        <taxon>Actinomycetes</taxon>
        <taxon>Micrococcales</taxon>
        <taxon>Microbacteriaceae</taxon>
        <taxon>Microcella</taxon>
    </lineage>
</organism>
<evidence type="ECO:0000259" key="5">
    <source>
        <dbReference type="Pfam" id="PF07992"/>
    </source>
</evidence>
<sequence length="415" mass="44339">MTDPMTDADDRPVLIVGASMAGLRTAENLRRAGYAGPITFLGAEPHAPYNRPPLSKELLQTEGQGHEDVAFPIRSALEENVEWVLGRAAASLDTERQVVVDETGAEHPYRALVIATGLRPKPLPIDDHGLTGIHVLRTLDDAVALRQALRPGANVVILGSGFIGCEIAATAAKAGAATVSVVSQSRIPLERAIGPQLGAEVRRRHEAHGVRFFCENGLFGLVGDPSVERVILTSGVMLECDVLVVAIGSDANTEWLEGSGLDASDGVLVNGGLQAVRADGTVLENVYAVGDVARYPNPLFDEVARRVEHWNLPTETGKRAGQVLAAHLRGDDCAPIIEAPFAPLPSFWSDQYDMHLLAFGMTYLADRSEVVAGTLEDECVVEFFRGDELVGVCGIGMRGAVQGYRSRFTPPVAAR</sequence>
<accession>A0A4Q7LRN8</accession>
<dbReference type="InterPro" id="IPR050446">
    <property type="entry name" value="FAD-oxidoreductase/Apoptosis"/>
</dbReference>
<evidence type="ECO:0000256" key="3">
    <source>
        <dbReference type="ARBA" id="ARBA00022827"/>
    </source>
</evidence>
<reference evidence="7 8" key="1">
    <citation type="journal article" date="2015" name="Stand. Genomic Sci.">
        <title>Genomic Encyclopedia of Bacterial and Archaeal Type Strains, Phase III: the genomes of soil and plant-associated and newly described type strains.</title>
        <authorList>
            <person name="Whitman W.B."/>
            <person name="Woyke T."/>
            <person name="Klenk H.P."/>
            <person name="Zhou Y."/>
            <person name="Lilburn T.G."/>
            <person name="Beck B.J."/>
            <person name="De Vos P."/>
            <person name="Vandamme P."/>
            <person name="Eisen J.A."/>
            <person name="Garrity G."/>
            <person name="Hugenholtz P."/>
            <person name="Kyrpides N.C."/>
        </authorList>
    </citation>
    <scope>NUCLEOTIDE SEQUENCE [LARGE SCALE GENOMIC DNA]</scope>
    <source>
        <strain evidence="7 8">CV2</strain>
    </source>
</reference>
<evidence type="ECO:0000256" key="1">
    <source>
        <dbReference type="ARBA" id="ARBA00001974"/>
    </source>
</evidence>
<dbReference type="InterPro" id="IPR016156">
    <property type="entry name" value="FAD/NAD-linked_Rdtase_dimer_sf"/>
</dbReference>
<dbReference type="RefSeq" id="WP_198675512.1">
    <property type="nucleotide sequence ID" value="NZ_SGWW01000002.1"/>
</dbReference>
<evidence type="ECO:0000256" key="2">
    <source>
        <dbReference type="ARBA" id="ARBA00022630"/>
    </source>
</evidence>
<dbReference type="AlphaFoldDB" id="A0A4Q7LRN8"/>
<evidence type="ECO:0000313" key="8">
    <source>
        <dbReference type="Proteomes" id="UP000293519"/>
    </source>
</evidence>
<dbReference type="Pfam" id="PF07992">
    <property type="entry name" value="Pyr_redox_2"/>
    <property type="match status" value="1"/>
</dbReference>
<protein>
    <submittedName>
        <fullName evidence="7">NAD/ferredoxin-dependent reductase-like protein</fullName>
    </submittedName>
</protein>
<dbReference type="EMBL" id="SGWW01000002">
    <property type="protein sequence ID" value="RZS57516.1"/>
    <property type="molecule type" value="Genomic_DNA"/>
</dbReference>
<dbReference type="PANTHER" id="PTHR43557:SF2">
    <property type="entry name" value="RIESKE DOMAIN-CONTAINING PROTEIN-RELATED"/>
    <property type="match status" value="1"/>
</dbReference>
<dbReference type="PANTHER" id="PTHR43557">
    <property type="entry name" value="APOPTOSIS-INDUCING FACTOR 1"/>
    <property type="match status" value="1"/>
</dbReference>
<evidence type="ECO:0000256" key="4">
    <source>
        <dbReference type="ARBA" id="ARBA00023002"/>
    </source>
</evidence>
<comment type="cofactor">
    <cofactor evidence="1">
        <name>FAD</name>
        <dbReference type="ChEBI" id="CHEBI:57692"/>
    </cofactor>
</comment>
<dbReference type="InterPro" id="IPR023753">
    <property type="entry name" value="FAD/NAD-binding_dom"/>
</dbReference>
<dbReference type="Proteomes" id="UP000293519">
    <property type="component" value="Unassembled WGS sequence"/>
</dbReference>
<feature type="domain" description="Reductase C-terminal" evidence="6">
    <location>
        <begin position="347"/>
        <end position="404"/>
    </location>
</feature>
<keyword evidence="2" id="KW-0285">Flavoprotein</keyword>
<name>A0A4Q7LRN8_9MICO</name>
<dbReference type="Gene3D" id="3.50.50.60">
    <property type="entry name" value="FAD/NAD(P)-binding domain"/>
    <property type="match status" value="2"/>
</dbReference>
<gene>
    <name evidence="7" type="ORF">EV141_1229</name>
</gene>
<comment type="caution">
    <text evidence="7">The sequence shown here is derived from an EMBL/GenBank/DDBJ whole genome shotgun (WGS) entry which is preliminary data.</text>
</comment>
<dbReference type="InterPro" id="IPR028202">
    <property type="entry name" value="Reductase_C"/>
</dbReference>
<dbReference type="Pfam" id="PF14759">
    <property type="entry name" value="Reductase_C"/>
    <property type="match status" value="1"/>
</dbReference>
<dbReference type="GO" id="GO:0005737">
    <property type="term" value="C:cytoplasm"/>
    <property type="evidence" value="ECO:0007669"/>
    <property type="project" value="TreeGrafter"/>
</dbReference>
<dbReference type="SUPFAM" id="SSF51905">
    <property type="entry name" value="FAD/NAD(P)-binding domain"/>
    <property type="match status" value="2"/>
</dbReference>
<dbReference type="SUPFAM" id="SSF55424">
    <property type="entry name" value="FAD/NAD-linked reductases, dimerisation (C-terminal) domain"/>
    <property type="match status" value="1"/>
</dbReference>
<evidence type="ECO:0000313" key="7">
    <source>
        <dbReference type="EMBL" id="RZS57516.1"/>
    </source>
</evidence>
<keyword evidence="3" id="KW-0274">FAD</keyword>
<keyword evidence="8" id="KW-1185">Reference proteome</keyword>